<evidence type="ECO:0000313" key="3">
    <source>
        <dbReference type="Proteomes" id="UP000478892"/>
    </source>
</evidence>
<protein>
    <submittedName>
        <fullName evidence="2">Cyclic nucleotide-binding domain-containing protein</fullName>
    </submittedName>
</protein>
<dbReference type="PANTHER" id="PTHR24567:SF74">
    <property type="entry name" value="HTH-TYPE TRANSCRIPTIONAL REGULATOR ARCR"/>
    <property type="match status" value="1"/>
</dbReference>
<dbReference type="Gene3D" id="2.60.120.10">
    <property type="entry name" value="Jelly Rolls"/>
    <property type="match status" value="1"/>
</dbReference>
<dbReference type="PANTHER" id="PTHR24567">
    <property type="entry name" value="CRP FAMILY TRANSCRIPTIONAL REGULATORY PROTEIN"/>
    <property type="match status" value="1"/>
</dbReference>
<dbReference type="GO" id="GO:0003700">
    <property type="term" value="F:DNA-binding transcription factor activity"/>
    <property type="evidence" value="ECO:0007669"/>
    <property type="project" value="TreeGrafter"/>
</dbReference>
<dbReference type="InterPro" id="IPR018490">
    <property type="entry name" value="cNMP-bd_dom_sf"/>
</dbReference>
<feature type="domain" description="Cyclic nucleotide-binding" evidence="1">
    <location>
        <begin position="142"/>
        <end position="249"/>
    </location>
</feature>
<evidence type="ECO:0000259" key="1">
    <source>
        <dbReference type="PROSITE" id="PS50042"/>
    </source>
</evidence>
<dbReference type="GO" id="GO:0005829">
    <property type="term" value="C:cytosol"/>
    <property type="evidence" value="ECO:0007669"/>
    <property type="project" value="TreeGrafter"/>
</dbReference>
<dbReference type="SMART" id="SM00100">
    <property type="entry name" value="cNMP"/>
    <property type="match status" value="1"/>
</dbReference>
<dbReference type="InterPro" id="IPR000595">
    <property type="entry name" value="cNMP-bd_dom"/>
</dbReference>
<dbReference type="PROSITE" id="PS50042">
    <property type="entry name" value="CNMP_BINDING_3"/>
    <property type="match status" value="1"/>
</dbReference>
<reference evidence="2 3" key="1">
    <citation type="submission" date="2019-12" db="EMBL/GenBank/DDBJ databases">
        <authorList>
            <person name="Zhang Y.-J."/>
        </authorList>
    </citation>
    <scope>NUCLEOTIDE SEQUENCE [LARGE SCALE GENOMIC DNA]</scope>
    <source>
        <strain evidence="2 3">CY05</strain>
    </source>
</reference>
<gene>
    <name evidence="2" type="ORF">GO984_17455</name>
</gene>
<dbReference type="InterPro" id="IPR050397">
    <property type="entry name" value="Env_Response_Regulators"/>
</dbReference>
<proteinExistence type="predicted"/>
<dbReference type="Proteomes" id="UP000478892">
    <property type="component" value="Unassembled WGS sequence"/>
</dbReference>
<dbReference type="InterPro" id="IPR014710">
    <property type="entry name" value="RmlC-like_jellyroll"/>
</dbReference>
<keyword evidence="3" id="KW-1185">Reference proteome</keyword>
<dbReference type="Pfam" id="PF00027">
    <property type="entry name" value="cNMP_binding"/>
    <property type="match status" value="1"/>
</dbReference>
<accession>A0A6L6WLW0</accession>
<sequence length="309" mass="34771">MIKIVFGLDQCVSLGYCLYLHGIKNRLHLAGLRRRQIKVGLQLQHMCWAWITVQLGWQGQTPACAALQFFDIFDGKTGNASNLKTFVGLMDGFSQRRRSDGDHQEGNQKWRFHILAPFRQYFCQICAASDMIMIMSLGFSSLFNGAQERRFDAGATVFLSGACVTHVYFVRDGCAVLLRHLANGDAVYLQRAKAGDVVAEASVYADCYHCDCTVVEPTLLLALPRQEFRRALRADAEVSETWAAHLARTVQSTRMRAEIRSLKTVSDRLNAWLAEYGPLPEKGQWQGIANELSVSREALYRELAIRRSG</sequence>
<dbReference type="EMBL" id="WQLV01000012">
    <property type="protein sequence ID" value="MVO17605.1"/>
    <property type="molecule type" value="Genomic_DNA"/>
</dbReference>
<dbReference type="SUPFAM" id="SSF51206">
    <property type="entry name" value="cAMP-binding domain-like"/>
    <property type="match status" value="1"/>
</dbReference>
<dbReference type="CDD" id="cd00038">
    <property type="entry name" value="CAP_ED"/>
    <property type="match status" value="1"/>
</dbReference>
<evidence type="ECO:0000313" key="2">
    <source>
        <dbReference type="EMBL" id="MVO17605.1"/>
    </source>
</evidence>
<name>A0A6L6WLW0_9RHOB</name>
<comment type="caution">
    <text evidence="2">The sequence shown here is derived from an EMBL/GenBank/DDBJ whole genome shotgun (WGS) entry which is preliminary data.</text>
</comment>
<organism evidence="2 3">
    <name type="scientific">Parasedimentitalea huanghaiensis</name>
    <dbReference type="NCBI Taxonomy" id="2682100"/>
    <lineage>
        <taxon>Bacteria</taxon>
        <taxon>Pseudomonadati</taxon>
        <taxon>Pseudomonadota</taxon>
        <taxon>Alphaproteobacteria</taxon>
        <taxon>Rhodobacterales</taxon>
        <taxon>Paracoccaceae</taxon>
        <taxon>Parasedimentitalea</taxon>
    </lineage>
</organism>
<dbReference type="AlphaFoldDB" id="A0A6L6WLW0"/>